<dbReference type="SMART" id="SM00530">
    <property type="entry name" value="HTH_XRE"/>
    <property type="match status" value="1"/>
</dbReference>
<accession>A0ABR5H6E9</accession>
<feature type="domain" description="HTH cro/C1-type" evidence="1">
    <location>
        <begin position="22"/>
        <end position="75"/>
    </location>
</feature>
<dbReference type="Pfam" id="PF01381">
    <property type="entry name" value="HTH_3"/>
    <property type="match status" value="1"/>
</dbReference>
<gene>
    <name evidence="2" type="ORF">QR79_19105</name>
</gene>
<name>A0ABR5H6E9_9HYPH</name>
<dbReference type="PROSITE" id="PS50943">
    <property type="entry name" value="HTH_CROC1"/>
    <property type="match status" value="1"/>
</dbReference>
<sequence length="106" mass="11668">MQTKAILSGDEIEGLRLLGDRVRLARLRRNLTQAEFAERMGVRRMTVVSLEKGRPGVTISTLLKALTVLGYTERLGDLLAADPIGEDMEIATGRKRARSRAGVADF</sequence>
<reference evidence="2 3" key="1">
    <citation type="submission" date="2014-11" db="EMBL/GenBank/DDBJ databases">
        <title>Comparative genomics of Methylobacterium species.</title>
        <authorList>
            <person name="Chaudhry V."/>
            <person name="Patil P.B."/>
        </authorList>
    </citation>
    <scope>NUCLEOTIDE SEQUENCE [LARGE SCALE GENOMIC DNA]</scope>
    <source>
        <strain evidence="2 3">SE3.6</strain>
    </source>
</reference>
<proteinExistence type="predicted"/>
<dbReference type="CDD" id="cd00093">
    <property type="entry name" value="HTH_XRE"/>
    <property type="match status" value="1"/>
</dbReference>
<organism evidence="2 3">
    <name type="scientific">Methylobacterium indicum</name>
    <dbReference type="NCBI Taxonomy" id="1775910"/>
    <lineage>
        <taxon>Bacteria</taxon>
        <taxon>Pseudomonadati</taxon>
        <taxon>Pseudomonadota</taxon>
        <taxon>Alphaproteobacteria</taxon>
        <taxon>Hyphomicrobiales</taxon>
        <taxon>Methylobacteriaceae</taxon>
        <taxon>Methylobacterium</taxon>
    </lineage>
</organism>
<dbReference type="SUPFAM" id="SSF47413">
    <property type="entry name" value="lambda repressor-like DNA-binding domains"/>
    <property type="match status" value="1"/>
</dbReference>
<dbReference type="RefSeq" id="WP_048428792.1">
    <property type="nucleotide sequence ID" value="NZ_JTHF01000139.1"/>
</dbReference>
<dbReference type="Proteomes" id="UP000036471">
    <property type="component" value="Unassembled WGS sequence"/>
</dbReference>
<dbReference type="GO" id="GO:0003677">
    <property type="term" value="F:DNA binding"/>
    <property type="evidence" value="ECO:0007669"/>
    <property type="project" value="UniProtKB-KW"/>
</dbReference>
<protein>
    <submittedName>
        <fullName evidence="2">DNA-binding protein</fullName>
    </submittedName>
</protein>
<dbReference type="EMBL" id="JTHG01000181">
    <property type="protein sequence ID" value="KMO19872.1"/>
    <property type="molecule type" value="Genomic_DNA"/>
</dbReference>
<evidence type="ECO:0000313" key="2">
    <source>
        <dbReference type="EMBL" id="KMO19872.1"/>
    </source>
</evidence>
<dbReference type="InterPro" id="IPR001387">
    <property type="entry name" value="Cro/C1-type_HTH"/>
</dbReference>
<keyword evidence="2" id="KW-0238">DNA-binding</keyword>
<keyword evidence="3" id="KW-1185">Reference proteome</keyword>
<dbReference type="Gene3D" id="1.10.260.40">
    <property type="entry name" value="lambda repressor-like DNA-binding domains"/>
    <property type="match status" value="1"/>
</dbReference>
<comment type="caution">
    <text evidence="2">The sequence shown here is derived from an EMBL/GenBank/DDBJ whole genome shotgun (WGS) entry which is preliminary data.</text>
</comment>
<dbReference type="InterPro" id="IPR010982">
    <property type="entry name" value="Lambda_DNA-bd_dom_sf"/>
</dbReference>
<evidence type="ECO:0000259" key="1">
    <source>
        <dbReference type="PROSITE" id="PS50943"/>
    </source>
</evidence>
<evidence type="ECO:0000313" key="3">
    <source>
        <dbReference type="Proteomes" id="UP000036471"/>
    </source>
</evidence>